<dbReference type="RefSeq" id="WP_128889164.1">
    <property type="nucleotide sequence ID" value="NZ_BMCX01000004.1"/>
</dbReference>
<name>A0A410W6D9_9CORY</name>
<proteinExistence type="predicted"/>
<dbReference type="InterPro" id="IPR026898">
    <property type="entry name" value="PrsW"/>
</dbReference>
<dbReference type="AlphaFoldDB" id="A0A410W6D9"/>
<sequence precursor="true">MHEFFRPQAWTWWVFVVAVALGTAGVSIAVAQSFQAASESLWTLAPLFALTLAIFAAIILLTDPYRSRRPWVLLLAMVFGATVPTWLGVHANEHIVRITADLLPQGVGAAWGAAAAGPTSEEWSKMLGVFLIMLIASKTMLRPMHGLLVGAFIGLGFQIFENVSYAANLATADANSNLQGALGVTIVRSLVGIASHWLYTGIIGVGVAIALGRSIKQRSLGARIGAFLGFFLLGWGVHFVWNAPLGEDLGLLLMAIKIIIFLVIFSFVLRYVLKEERRYLKQASEKLPQPEPAVAAAIAPRKQRRKALKGSDKKQVKRERKQYLDQLQALAY</sequence>
<protein>
    <submittedName>
        <fullName evidence="1">Uncharacterized protein</fullName>
    </submittedName>
</protein>
<dbReference type="EMBL" id="CP035299">
    <property type="protein sequence ID" value="QAU51599.1"/>
    <property type="molecule type" value="Genomic_DNA"/>
</dbReference>
<dbReference type="Pfam" id="PF13367">
    <property type="entry name" value="PrsW-protease"/>
    <property type="match status" value="1"/>
</dbReference>
<gene>
    <name evidence="1" type="ORF">CPELA_01500</name>
</gene>
<organism evidence="1 2">
    <name type="scientific">Corynebacterium pelargi</name>
    <dbReference type="NCBI Taxonomy" id="1471400"/>
    <lineage>
        <taxon>Bacteria</taxon>
        <taxon>Bacillati</taxon>
        <taxon>Actinomycetota</taxon>
        <taxon>Actinomycetes</taxon>
        <taxon>Mycobacteriales</taxon>
        <taxon>Corynebacteriaceae</taxon>
        <taxon>Corynebacterium</taxon>
    </lineage>
</organism>
<dbReference type="GO" id="GO:0008233">
    <property type="term" value="F:peptidase activity"/>
    <property type="evidence" value="ECO:0007669"/>
    <property type="project" value="InterPro"/>
</dbReference>
<dbReference type="KEGG" id="cpeg:CPELA_01500"/>
<accession>A0A410W6D9</accession>
<dbReference type="Proteomes" id="UP000288929">
    <property type="component" value="Chromosome"/>
</dbReference>
<dbReference type="PANTHER" id="PTHR36844">
    <property type="entry name" value="PROTEASE PRSW"/>
    <property type="match status" value="1"/>
</dbReference>
<evidence type="ECO:0000313" key="2">
    <source>
        <dbReference type="Proteomes" id="UP000288929"/>
    </source>
</evidence>
<reference evidence="1 2" key="1">
    <citation type="submission" date="2019-01" db="EMBL/GenBank/DDBJ databases">
        <authorList>
            <person name="Ruckert C."/>
            <person name="Busche T."/>
            <person name="Kalinowski J."/>
        </authorList>
    </citation>
    <scope>NUCLEOTIDE SEQUENCE [LARGE SCALE GENOMIC DNA]</scope>
    <source>
        <strain evidence="1 2">136/3</strain>
    </source>
</reference>
<dbReference type="PANTHER" id="PTHR36844:SF1">
    <property type="entry name" value="PROTEASE PRSW"/>
    <property type="match status" value="1"/>
</dbReference>
<keyword evidence="2" id="KW-1185">Reference proteome</keyword>
<evidence type="ECO:0000313" key="1">
    <source>
        <dbReference type="EMBL" id="QAU51599.1"/>
    </source>
</evidence>
<dbReference type="OrthoDB" id="4524442at2"/>